<evidence type="ECO:0000313" key="9">
    <source>
        <dbReference type="Proteomes" id="UP000193642"/>
    </source>
</evidence>
<dbReference type="InterPro" id="IPR027417">
    <property type="entry name" value="P-loop_NTPase"/>
</dbReference>
<dbReference type="Pfam" id="PF22042">
    <property type="entry name" value="EF-G_D2"/>
    <property type="match status" value="1"/>
</dbReference>
<dbReference type="PROSITE" id="PS00301">
    <property type="entry name" value="G_TR_1"/>
    <property type="match status" value="1"/>
</dbReference>
<dbReference type="InterPro" id="IPR014721">
    <property type="entry name" value="Ribsml_uS5_D2-typ_fold_subgr"/>
</dbReference>
<dbReference type="NCBIfam" id="TIGR00231">
    <property type="entry name" value="small_GTP"/>
    <property type="match status" value="1"/>
</dbReference>
<dbReference type="GO" id="GO:0005525">
    <property type="term" value="F:GTP binding"/>
    <property type="evidence" value="ECO:0007669"/>
    <property type="project" value="UniProtKB-KW"/>
</dbReference>
<evidence type="ECO:0000256" key="6">
    <source>
        <dbReference type="ARBA" id="ARBA00024731"/>
    </source>
</evidence>
<dbReference type="STRING" id="329046.A0A1Y2ALM8"/>
<evidence type="ECO:0000256" key="5">
    <source>
        <dbReference type="ARBA" id="ARBA00023134"/>
    </source>
</evidence>
<dbReference type="InterPro" id="IPR053905">
    <property type="entry name" value="EF-G-like_DII"/>
</dbReference>
<dbReference type="InterPro" id="IPR020568">
    <property type="entry name" value="Ribosomal_Su5_D2-typ_SF"/>
</dbReference>
<dbReference type="Pfam" id="PF14492">
    <property type="entry name" value="EFG_III"/>
    <property type="match status" value="1"/>
</dbReference>
<dbReference type="InterPro" id="IPR000640">
    <property type="entry name" value="EFG_V-like"/>
</dbReference>
<dbReference type="Gene3D" id="3.30.230.10">
    <property type="match status" value="1"/>
</dbReference>
<dbReference type="SMART" id="SM00889">
    <property type="entry name" value="EFG_IV"/>
    <property type="match status" value="1"/>
</dbReference>
<proteinExistence type="predicted"/>
<dbReference type="PRINTS" id="PR00315">
    <property type="entry name" value="ELONGATNFCT"/>
</dbReference>
<dbReference type="SUPFAM" id="SSF54211">
    <property type="entry name" value="Ribosomal protein S5 domain 2-like"/>
    <property type="match status" value="1"/>
</dbReference>
<dbReference type="InterPro" id="IPR005517">
    <property type="entry name" value="Transl_elong_EFG/EF2_IV"/>
</dbReference>
<dbReference type="InterPro" id="IPR009000">
    <property type="entry name" value="Transl_B-barrel_sf"/>
</dbReference>
<gene>
    <name evidence="8" type="ORF">BCR33DRAFT_860832</name>
</gene>
<dbReference type="Gene3D" id="3.30.70.240">
    <property type="match status" value="1"/>
</dbReference>
<reference evidence="8 9" key="1">
    <citation type="submission" date="2016-07" db="EMBL/GenBank/DDBJ databases">
        <title>Pervasive Adenine N6-methylation of Active Genes in Fungi.</title>
        <authorList>
            <consortium name="DOE Joint Genome Institute"/>
            <person name="Mondo S.J."/>
            <person name="Dannebaum R.O."/>
            <person name="Kuo R.C."/>
            <person name="Labutti K."/>
            <person name="Haridas S."/>
            <person name="Kuo A."/>
            <person name="Salamov A."/>
            <person name="Ahrendt S.R."/>
            <person name="Lipzen A."/>
            <person name="Sullivan W."/>
            <person name="Andreopoulos W.B."/>
            <person name="Clum A."/>
            <person name="Lindquist E."/>
            <person name="Daum C."/>
            <person name="Ramamoorthy G.K."/>
            <person name="Gryganskyi A."/>
            <person name="Culley D."/>
            <person name="Magnuson J.K."/>
            <person name="James T.Y."/>
            <person name="O'Malley M.A."/>
            <person name="Stajich J.E."/>
            <person name="Spatafora J.W."/>
            <person name="Visel A."/>
            <person name="Grigoriev I.V."/>
        </authorList>
    </citation>
    <scope>NUCLEOTIDE SEQUENCE [LARGE SCALE GENOMIC DNA]</scope>
    <source>
        <strain evidence="8 9">JEL800</strain>
    </source>
</reference>
<dbReference type="InterPro" id="IPR000795">
    <property type="entry name" value="T_Tr_GTP-bd_dom"/>
</dbReference>
<dbReference type="InterPro" id="IPR009022">
    <property type="entry name" value="EFG_III"/>
</dbReference>
<dbReference type="CDD" id="cd01886">
    <property type="entry name" value="EF-G"/>
    <property type="match status" value="1"/>
</dbReference>
<dbReference type="Pfam" id="PF00009">
    <property type="entry name" value="GTP_EFTU"/>
    <property type="match status" value="1"/>
</dbReference>
<dbReference type="InterPro" id="IPR035647">
    <property type="entry name" value="EFG_III/V"/>
</dbReference>
<keyword evidence="2" id="KW-0547">Nucleotide-binding</keyword>
<dbReference type="SUPFAM" id="SSF54980">
    <property type="entry name" value="EF-G C-terminal domain-like"/>
    <property type="match status" value="2"/>
</dbReference>
<keyword evidence="8" id="KW-0378">Hydrolase</keyword>
<dbReference type="PANTHER" id="PTHR43261">
    <property type="entry name" value="TRANSLATION ELONGATION FACTOR G-RELATED"/>
    <property type="match status" value="1"/>
</dbReference>
<evidence type="ECO:0000256" key="1">
    <source>
        <dbReference type="ARBA" id="ARBA00017891"/>
    </source>
</evidence>
<dbReference type="OrthoDB" id="198619at2759"/>
<dbReference type="Gene3D" id="3.30.70.870">
    <property type="entry name" value="Elongation Factor G (Translational Gtpase), domain 3"/>
    <property type="match status" value="1"/>
</dbReference>
<dbReference type="PANTHER" id="PTHR43261:SF1">
    <property type="entry name" value="RIBOSOME-RELEASING FACTOR 2, MITOCHONDRIAL"/>
    <property type="match status" value="1"/>
</dbReference>
<name>A0A1Y2ALM8_9FUNG</name>
<evidence type="ECO:0000256" key="3">
    <source>
        <dbReference type="ARBA" id="ARBA00022917"/>
    </source>
</evidence>
<keyword evidence="5" id="KW-0342">GTP-binding</keyword>
<dbReference type="Gene3D" id="2.40.30.10">
    <property type="entry name" value="Translation factors"/>
    <property type="match status" value="1"/>
</dbReference>
<dbReference type="GO" id="GO:0032543">
    <property type="term" value="P:mitochondrial translation"/>
    <property type="evidence" value="ECO:0007669"/>
    <property type="project" value="TreeGrafter"/>
</dbReference>
<dbReference type="InterPro" id="IPR005225">
    <property type="entry name" value="Small_GTP-bd"/>
</dbReference>
<dbReference type="GO" id="GO:0005759">
    <property type="term" value="C:mitochondrial matrix"/>
    <property type="evidence" value="ECO:0007669"/>
    <property type="project" value="UniProtKB-ARBA"/>
</dbReference>
<dbReference type="Proteomes" id="UP000193642">
    <property type="component" value="Unassembled WGS sequence"/>
</dbReference>
<dbReference type="SUPFAM" id="SSF50447">
    <property type="entry name" value="Translation proteins"/>
    <property type="match status" value="1"/>
</dbReference>
<organism evidence="8 9">
    <name type="scientific">Rhizoclosmatium globosum</name>
    <dbReference type="NCBI Taxonomy" id="329046"/>
    <lineage>
        <taxon>Eukaryota</taxon>
        <taxon>Fungi</taxon>
        <taxon>Fungi incertae sedis</taxon>
        <taxon>Chytridiomycota</taxon>
        <taxon>Chytridiomycota incertae sedis</taxon>
        <taxon>Chytridiomycetes</taxon>
        <taxon>Chytridiales</taxon>
        <taxon>Chytriomycetaceae</taxon>
        <taxon>Rhizoclosmatium</taxon>
    </lineage>
</organism>
<dbReference type="InterPro" id="IPR041095">
    <property type="entry name" value="EFG_II"/>
</dbReference>
<sequence>MVWVKPIRSIIQIRWFSSTLRTRQSAEIPTDRIRNIGIIAHIDAGKTTITERMLYYAGYTQRIGNVDEGSTVTDYLPAERSRGITITSACIPLFWKNHRINLIDTPGHVDFTMEVERSVRILDSAVVLLDGVAGVEAQTETVWRQANRQKIPRLIMVNKMDREGASFPRALAAVENRLKGWGTPVVIQWPVFAETATGIKFRGVMDLVDMEVLDFTANETGSVVKRLKVHSLDQFRQVCGGSGGLLEGIEEERVVSLWTKIEEARVGMVEKLAALDDQVVEAFLEEADGSHLAVKPEVLKPALRRLTGDGKIVPVLCGSAFKNTGVQPVLDAVVQYLPSPAERPAPVATLPNGETTSVNSTDKNFCGLAFKIIHDEKRGAMVFVRVYSGSLEPRTVLFNSTQHISERATKILQMYADDYEEIPRVTSGNIACLVGLTETKTGDTLLIASQHGLTSAPKKVAANASPALIKPPATALTLETIHLPPPVFVRSVEPVSSADSRKLESALTALVREDPSLVVTTDPDSGQTLLGGMGELHLEIASERLLDTHKCAAQMGKVSISYRETVPADVGPLEYVFDYDKEIFGKHSKVSVRVLVEGMEINEDWIDVTEGPVNVVDLESQLEVKDIFPVPLLMVPAKNGKLIPTAPSGYPSIKEIKDAVKDGINGALSRGPILGFPVVNVKVTVLEVKLFKPELTSLAAVRAATGRCMRDLMRGVPIGGGPIKNAPSRLLEPIMDLSVTVPEKYVGNVTKDLTGTRRGNVVSLGTENGDSSAGGSYESHLISATVPLGSMLGYSTTLRGMTAGTGLFSMKLLGYGRMSADREEAVVKEMKGF</sequence>
<dbReference type="CDD" id="cd03713">
    <property type="entry name" value="EFG_mtEFG_C"/>
    <property type="match status" value="1"/>
</dbReference>
<dbReference type="FunFam" id="3.30.70.240:FF:000001">
    <property type="entry name" value="Elongation factor G"/>
    <property type="match status" value="1"/>
</dbReference>
<dbReference type="InterPro" id="IPR031157">
    <property type="entry name" value="G_TR_CS"/>
</dbReference>
<evidence type="ECO:0000256" key="4">
    <source>
        <dbReference type="ARBA" id="ARBA00023128"/>
    </source>
</evidence>
<keyword evidence="3" id="KW-0648">Protein biosynthesis</keyword>
<dbReference type="InterPro" id="IPR035649">
    <property type="entry name" value="EFG_V"/>
</dbReference>
<evidence type="ECO:0000259" key="7">
    <source>
        <dbReference type="PROSITE" id="PS51722"/>
    </source>
</evidence>
<dbReference type="GO" id="GO:0032790">
    <property type="term" value="P:ribosome disassembly"/>
    <property type="evidence" value="ECO:0007669"/>
    <property type="project" value="TreeGrafter"/>
</dbReference>
<keyword evidence="4" id="KW-0496">Mitochondrion</keyword>
<dbReference type="GO" id="GO:0003924">
    <property type="term" value="F:GTPase activity"/>
    <property type="evidence" value="ECO:0007669"/>
    <property type="project" value="InterPro"/>
</dbReference>
<comment type="function">
    <text evidence="6">Catalyzes the GTP-dependent ribosomal translocation step during translation elongation. During this step, the ribosome changes from the pre-translocational (PRE) to the post-translocational (POST) state as the newly formed A-site-bound peptidyl-tRNA and P-site-bound deacylated tRNA move to the P and E sites, respectively. Catalyzes the coordinated movement of the two tRNA molecules, the mRNA and conformational changes in the ribosome.</text>
</comment>
<keyword evidence="9" id="KW-1185">Reference proteome</keyword>
<feature type="domain" description="Tr-type G" evidence="7">
    <location>
        <begin position="31"/>
        <end position="341"/>
    </location>
</feature>
<dbReference type="FunFam" id="3.40.50.300:FF:000514">
    <property type="entry name" value="Ribosome-releasing factor 2, mitochondrial"/>
    <property type="match status" value="1"/>
</dbReference>
<dbReference type="AlphaFoldDB" id="A0A1Y2ALM8"/>
<dbReference type="Gene3D" id="3.40.50.300">
    <property type="entry name" value="P-loop containing nucleotide triphosphate hydrolases"/>
    <property type="match status" value="1"/>
</dbReference>
<dbReference type="SMART" id="SM00838">
    <property type="entry name" value="EFG_C"/>
    <property type="match status" value="1"/>
</dbReference>
<dbReference type="Pfam" id="PF00679">
    <property type="entry name" value="EFG_C"/>
    <property type="match status" value="1"/>
</dbReference>
<comment type="caution">
    <text evidence="8">The sequence shown here is derived from an EMBL/GenBank/DDBJ whole genome shotgun (WGS) entry which is preliminary data.</text>
</comment>
<dbReference type="Pfam" id="PF03764">
    <property type="entry name" value="EFG_IV"/>
    <property type="match status" value="1"/>
</dbReference>
<evidence type="ECO:0000256" key="2">
    <source>
        <dbReference type="ARBA" id="ARBA00022741"/>
    </source>
</evidence>
<dbReference type="CDD" id="cd16262">
    <property type="entry name" value="EFG_III"/>
    <property type="match status" value="1"/>
</dbReference>
<dbReference type="SUPFAM" id="SSF52540">
    <property type="entry name" value="P-loop containing nucleoside triphosphate hydrolases"/>
    <property type="match status" value="1"/>
</dbReference>
<accession>A0A1Y2ALM8</accession>
<protein>
    <recommendedName>
        <fullName evidence="1">Elongation factor 2</fullName>
    </recommendedName>
</protein>
<dbReference type="EMBL" id="MCGO01000160">
    <property type="protein sequence ID" value="ORY23473.1"/>
    <property type="molecule type" value="Genomic_DNA"/>
</dbReference>
<evidence type="ECO:0000313" key="8">
    <source>
        <dbReference type="EMBL" id="ORY23473.1"/>
    </source>
</evidence>
<dbReference type="PROSITE" id="PS51722">
    <property type="entry name" value="G_TR_2"/>
    <property type="match status" value="1"/>
</dbReference>